<keyword evidence="3" id="KW-1185">Reference proteome</keyword>
<keyword evidence="1" id="KW-1133">Transmembrane helix</keyword>
<proteinExistence type="predicted"/>
<evidence type="ECO:0000313" key="2">
    <source>
        <dbReference type="EMBL" id="THU96292.1"/>
    </source>
</evidence>
<dbReference type="Proteomes" id="UP000297245">
    <property type="component" value="Unassembled WGS sequence"/>
</dbReference>
<feature type="transmembrane region" description="Helical" evidence="1">
    <location>
        <begin position="65"/>
        <end position="88"/>
    </location>
</feature>
<dbReference type="AlphaFoldDB" id="A0A4S8M2G6"/>
<keyword evidence="1" id="KW-0812">Transmembrane</keyword>
<accession>A0A4S8M2G6</accession>
<dbReference type="PANTHER" id="PTHR35043:SF7">
    <property type="entry name" value="TRANSCRIPTION FACTOR DOMAIN-CONTAINING PROTEIN"/>
    <property type="match status" value="1"/>
</dbReference>
<reference evidence="2 3" key="1">
    <citation type="journal article" date="2019" name="Nat. Ecol. Evol.">
        <title>Megaphylogeny resolves global patterns of mushroom evolution.</title>
        <authorList>
            <person name="Varga T."/>
            <person name="Krizsan K."/>
            <person name="Foldi C."/>
            <person name="Dima B."/>
            <person name="Sanchez-Garcia M."/>
            <person name="Sanchez-Ramirez S."/>
            <person name="Szollosi G.J."/>
            <person name="Szarkandi J.G."/>
            <person name="Papp V."/>
            <person name="Albert L."/>
            <person name="Andreopoulos W."/>
            <person name="Angelini C."/>
            <person name="Antonin V."/>
            <person name="Barry K.W."/>
            <person name="Bougher N.L."/>
            <person name="Buchanan P."/>
            <person name="Buyck B."/>
            <person name="Bense V."/>
            <person name="Catcheside P."/>
            <person name="Chovatia M."/>
            <person name="Cooper J."/>
            <person name="Damon W."/>
            <person name="Desjardin D."/>
            <person name="Finy P."/>
            <person name="Geml J."/>
            <person name="Haridas S."/>
            <person name="Hughes K."/>
            <person name="Justo A."/>
            <person name="Karasinski D."/>
            <person name="Kautmanova I."/>
            <person name="Kiss B."/>
            <person name="Kocsube S."/>
            <person name="Kotiranta H."/>
            <person name="LaButti K.M."/>
            <person name="Lechner B.E."/>
            <person name="Liimatainen K."/>
            <person name="Lipzen A."/>
            <person name="Lukacs Z."/>
            <person name="Mihaltcheva S."/>
            <person name="Morgado L.N."/>
            <person name="Niskanen T."/>
            <person name="Noordeloos M.E."/>
            <person name="Ohm R.A."/>
            <person name="Ortiz-Santana B."/>
            <person name="Ovrebo C."/>
            <person name="Racz N."/>
            <person name="Riley R."/>
            <person name="Savchenko A."/>
            <person name="Shiryaev A."/>
            <person name="Soop K."/>
            <person name="Spirin V."/>
            <person name="Szebenyi C."/>
            <person name="Tomsovsky M."/>
            <person name="Tulloss R.E."/>
            <person name="Uehling J."/>
            <person name="Grigoriev I.V."/>
            <person name="Vagvolgyi C."/>
            <person name="Papp T."/>
            <person name="Martin F.M."/>
            <person name="Miettinen O."/>
            <person name="Hibbett D.S."/>
            <person name="Nagy L.G."/>
        </authorList>
    </citation>
    <scope>NUCLEOTIDE SEQUENCE [LARGE SCALE GENOMIC DNA]</scope>
    <source>
        <strain evidence="2 3">CBS 962.96</strain>
    </source>
</reference>
<evidence type="ECO:0000313" key="3">
    <source>
        <dbReference type="Proteomes" id="UP000297245"/>
    </source>
</evidence>
<dbReference type="EMBL" id="ML179180">
    <property type="protein sequence ID" value="THU96292.1"/>
    <property type="molecule type" value="Genomic_DNA"/>
</dbReference>
<sequence length="111" mass="12856">LFGGIHCAPWNSTFPTHIEQILWHVSAVTVTAFPLVWFPLFGAYRFFDDYDTRRTAMELIEDANTIIVIFLLPLVYICARITLIVIAFTELRVLPPSAYQTVEWTRFVPHI</sequence>
<evidence type="ECO:0000256" key="1">
    <source>
        <dbReference type="SAM" id="Phobius"/>
    </source>
</evidence>
<gene>
    <name evidence="2" type="ORF">K435DRAFT_664717</name>
</gene>
<dbReference type="PANTHER" id="PTHR35043">
    <property type="entry name" value="TRANSCRIPTION FACTOR DOMAIN-CONTAINING PROTEIN"/>
    <property type="match status" value="1"/>
</dbReference>
<name>A0A4S8M2G6_DENBC</name>
<protein>
    <submittedName>
        <fullName evidence="2">Uncharacterized protein</fullName>
    </submittedName>
</protein>
<organism evidence="2 3">
    <name type="scientific">Dendrothele bispora (strain CBS 962.96)</name>
    <dbReference type="NCBI Taxonomy" id="1314807"/>
    <lineage>
        <taxon>Eukaryota</taxon>
        <taxon>Fungi</taxon>
        <taxon>Dikarya</taxon>
        <taxon>Basidiomycota</taxon>
        <taxon>Agaricomycotina</taxon>
        <taxon>Agaricomycetes</taxon>
        <taxon>Agaricomycetidae</taxon>
        <taxon>Agaricales</taxon>
        <taxon>Agaricales incertae sedis</taxon>
        <taxon>Dendrothele</taxon>
    </lineage>
</organism>
<feature type="non-terminal residue" evidence="2">
    <location>
        <position position="1"/>
    </location>
</feature>
<keyword evidence="1" id="KW-0472">Membrane</keyword>
<dbReference type="OrthoDB" id="9451547at2759"/>
<feature type="transmembrane region" description="Helical" evidence="1">
    <location>
        <begin position="21"/>
        <end position="44"/>
    </location>
</feature>